<dbReference type="Proteomes" id="UP000236333">
    <property type="component" value="Unassembled WGS sequence"/>
</dbReference>
<evidence type="ECO:0000256" key="1">
    <source>
        <dbReference type="SAM" id="MobiDB-lite"/>
    </source>
</evidence>
<gene>
    <name evidence="2" type="ORF">TSOC_006740</name>
</gene>
<dbReference type="EMBL" id="PGGS01000212">
    <property type="protein sequence ID" value="PNH06837.1"/>
    <property type="molecule type" value="Genomic_DNA"/>
</dbReference>
<feature type="compositionally biased region" description="Gly residues" evidence="1">
    <location>
        <begin position="73"/>
        <end position="83"/>
    </location>
</feature>
<protein>
    <submittedName>
        <fullName evidence="2">Uncharacterized protein</fullName>
    </submittedName>
</protein>
<accession>A0A2J8A2T9</accession>
<feature type="compositionally biased region" description="Gly residues" evidence="1">
    <location>
        <begin position="163"/>
        <end position="177"/>
    </location>
</feature>
<sequence>MGPASPVAQKLTQVRRTEDAPPSTTFTKPLATTRGFSIAGTSLCASHSDSPSPPGAPTAAIGLSGTVASSGRGRAGAGPGPGGSAPAAASEPLPRRPYLAAGAPSAPASPTLALRFSRPGLAAGGAAAAADMLAVGVKARTGHAGPVLLGATSRRRSGARVGNRGGGSGSASSDGVGGGREVACCGAGAGSGGALRRRGEHNDRFLPPIRHGSKAADTTARVAARCARSSTLAAAMAAGRRRITCSAWGTWEEPEPCSGGCGCSCGF</sequence>
<feature type="compositionally biased region" description="Low complexity" evidence="1">
    <location>
        <begin position="84"/>
        <end position="108"/>
    </location>
</feature>
<comment type="caution">
    <text evidence="2">The sequence shown here is derived from an EMBL/GenBank/DDBJ whole genome shotgun (WGS) entry which is preliminary data.</text>
</comment>
<dbReference type="AlphaFoldDB" id="A0A2J8A2T9"/>
<evidence type="ECO:0000313" key="2">
    <source>
        <dbReference type="EMBL" id="PNH06837.1"/>
    </source>
</evidence>
<organism evidence="2 3">
    <name type="scientific">Tetrabaena socialis</name>
    <dbReference type="NCBI Taxonomy" id="47790"/>
    <lineage>
        <taxon>Eukaryota</taxon>
        <taxon>Viridiplantae</taxon>
        <taxon>Chlorophyta</taxon>
        <taxon>core chlorophytes</taxon>
        <taxon>Chlorophyceae</taxon>
        <taxon>CS clade</taxon>
        <taxon>Chlamydomonadales</taxon>
        <taxon>Tetrabaenaceae</taxon>
        <taxon>Tetrabaena</taxon>
    </lineage>
</organism>
<name>A0A2J8A2T9_9CHLO</name>
<feature type="compositionally biased region" description="Polar residues" evidence="1">
    <location>
        <begin position="39"/>
        <end position="50"/>
    </location>
</feature>
<evidence type="ECO:0000313" key="3">
    <source>
        <dbReference type="Proteomes" id="UP000236333"/>
    </source>
</evidence>
<feature type="region of interest" description="Disordered" evidence="1">
    <location>
        <begin position="1"/>
        <end position="108"/>
    </location>
</feature>
<keyword evidence="3" id="KW-1185">Reference proteome</keyword>
<proteinExistence type="predicted"/>
<reference evidence="2 3" key="1">
    <citation type="journal article" date="2017" name="Mol. Biol. Evol.">
        <title>The 4-celled Tetrabaena socialis nuclear genome reveals the essential components for genetic control of cell number at the origin of multicellularity in the volvocine lineage.</title>
        <authorList>
            <person name="Featherston J."/>
            <person name="Arakaki Y."/>
            <person name="Hanschen E.R."/>
            <person name="Ferris P.J."/>
            <person name="Michod R.E."/>
            <person name="Olson B.J.S.C."/>
            <person name="Nozaki H."/>
            <person name="Durand P.M."/>
        </authorList>
    </citation>
    <scope>NUCLEOTIDE SEQUENCE [LARGE SCALE GENOMIC DNA]</scope>
    <source>
        <strain evidence="2 3">NIES-571</strain>
    </source>
</reference>
<feature type="region of interest" description="Disordered" evidence="1">
    <location>
        <begin position="147"/>
        <end position="177"/>
    </location>
</feature>